<evidence type="ECO:0000256" key="1">
    <source>
        <dbReference type="SAM" id="MobiDB-lite"/>
    </source>
</evidence>
<organism evidence="3 4">
    <name type="scientific">Teichococcus deserti</name>
    <dbReference type="NCBI Taxonomy" id="1817963"/>
    <lineage>
        <taxon>Bacteria</taxon>
        <taxon>Pseudomonadati</taxon>
        <taxon>Pseudomonadota</taxon>
        <taxon>Alphaproteobacteria</taxon>
        <taxon>Acetobacterales</taxon>
        <taxon>Roseomonadaceae</taxon>
        <taxon>Roseomonas</taxon>
    </lineage>
</organism>
<evidence type="ECO:0000313" key="4">
    <source>
        <dbReference type="Proteomes" id="UP000188879"/>
    </source>
</evidence>
<feature type="region of interest" description="Disordered" evidence="1">
    <location>
        <begin position="121"/>
        <end position="151"/>
    </location>
</feature>
<protein>
    <recommendedName>
        <fullName evidence="2">SnoaL-like domain-containing protein</fullName>
    </recommendedName>
</protein>
<dbReference type="Proteomes" id="UP000188879">
    <property type="component" value="Unassembled WGS sequence"/>
</dbReference>
<dbReference type="SUPFAM" id="SSF54427">
    <property type="entry name" value="NTF2-like"/>
    <property type="match status" value="1"/>
</dbReference>
<proteinExistence type="predicted"/>
<feature type="compositionally biased region" description="Basic and acidic residues" evidence="1">
    <location>
        <begin position="142"/>
        <end position="151"/>
    </location>
</feature>
<sequence>MDDIIASLLTRNLLEVFGERDPARRRRAIADLFAGDVVFADPHGRATGHAALDRQVEALLARAPGWSFRVAGPVQAVQEAGRLAWGFGPPGEAPRVTGLDVILVREGKIAALYTFLDPATDPAAGADARRIGQASPRPPSPRQERARGSIA</sequence>
<dbReference type="InterPro" id="IPR032710">
    <property type="entry name" value="NTF2-like_dom_sf"/>
</dbReference>
<dbReference type="InterPro" id="IPR037401">
    <property type="entry name" value="SnoaL-like"/>
</dbReference>
<evidence type="ECO:0000313" key="3">
    <source>
        <dbReference type="EMBL" id="ONG51098.1"/>
    </source>
</evidence>
<dbReference type="Pfam" id="PF12680">
    <property type="entry name" value="SnoaL_2"/>
    <property type="match status" value="1"/>
</dbReference>
<accession>A0A1V2H274</accession>
<comment type="caution">
    <text evidence="3">The sequence shown here is derived from an EMBL/GenBank/DDBJ whole genome shotgun (WGS) entry which is preliminary data.</text>
</comment>
<dbReference type="Gene3D" id="3.10.450.50">
    <property type="match status" value="1"/>
</dbReference>
<dbReference type="RefSeq" id="WP_076958481.1">
    <property type="nucleotide sequence ID" value="NZ_MLCO01000173.1"/>
</dbReference>
<dbReference type="EMBL" id="MLCO01000173">
    <property type="protein sequence ID" value="ONG51098.1"/>
    <property type="molecule type" value="Genomic_DNA"/>
</dbReference>
<reference evidence="3 4" key="1">
    <citation type="submission" date="2016-10" db="EMBL/GenBank/DDBJ databases">
        <title>Draft Genome sequence of Roseomonas sp. strain M3.</title>
        <authorList>
            <person name="Subhash Y."/>
            <person name="Lee S."/>
        </authorList>
    </citation>
    <scope>NUCLEOTIDE SEQUENCE [LARGE SCALE GENOMIC DNA]</scope>
    <source>
        <strain evidence="3 4">M3</strain>
    </source>
</reference>
<gene>
    <name evidence="3" type="ORF">BKE38_16825</name>
</gene>
<dbReference type="OrthoDB" id="7064268at2"/>
<feature type="domain" description="SnoaL-like" evidence="2">
    <location>
        <begin position="11"/>
        <end position="111"/>
    </location>
</feature>
<keyword evidence="4" id="KW-1185">Reference proteome</keyword>
<dbReference type="AlphaFoldDB" id="A0A1V2H274"/>
<name>A0A1V2H274_9PROT</name>
<evidence type="ECO:0000259" key="2">
    <source>
        <dbReference type="Pfam" id="PF12680"/>
    </source>
</evidence>